<dbReference type="GO" id="GO:0006598">
    <property type="term" value="P:polyamine catabolic process"/>
    <property type="evidence" value="ECO:0007669"/>
    <property type="project" value="TreeGrafter"/>
</dbReference>
<dbReference type="GO" id="GO:0033969">
    <property type="term" value="F:gamma-glutamyl-gamma-aminobutyrate hydrolase activity"/>
    <property type="evidence" value="ECO:0007669"/>
    <property type="project" value="TreeGrafter"/>
</dbReference>
<dbReference type="PANTHER" id="PTHR43235">
    <property type="entry name" value="GLUTAMINE AMIDOTRANSFERASE PB2B2.05-RELATED"/>
    <property type="match status" value="1"/>
</dbReference>
<dbReference type="Proteomes" id="UP000186108">
    <property type="component" value="Plasmid pR1CP1"/>
</dbReference>
<evidence type="ECO:0000313" key="2">
    <source>
        <dbReference type="Proteomes" id="UP000186108"/>
    </source>
</evidence>
<dbReference type="PROSITE" id="PS51273">
    <property type="entry name" value="GATASE_TYPE_1"/>
    <property type="match status" value="1"/>
</dbReference>
<reference evidence="1 2" key="1">
    <citation type="submission" date="2014-07" db="EMBL/GenBank/DDBJ databases">
        <authorList>
            <person name="Zhang J.E."/>
            <person name="Yang H."/>
            <person name="Guo J."/>
            <person name="Deng Z."/>
            <person name="Luo H."/>
            <person name="Luo M."/>
            <person name="Zhao B."/>
        </authorList>
    </citation>
    <scope>NUCLEOTIDE SEQUENCE [LARGE SCALE GENOMIC DNA]</scope>
    <source>
        <strain evidence="1 2">1CP</strain>
        <plasmid evidence="2">Plasmid pr1cp1</plasmid>
    </source>
</reference>
<gene>
    <name evidence="1" type="ORF">R1CP_36655</name>
</gene>
<keyword evidence="1" id="KW-0614">Plasmid</keyword>
<dbReference type="AlphaFoldDB" id="A0A1B1KH56"/>
<dbReference type="InterPro" id="IPR044668">
    <property type="entry name" value="PuuD-like"/>
</dbReference>
<dbReference type="InterPro" id="IPR029062">
    <property type="entry name" value="Class_I_gatase-like"/>
</dbReference>
<proteinExistence type="predicted"/>
<sequence length="226" mass="24898">MTTVVGIVCALGPDSHLSSHRNYIEAVVQAGGTPVLIPATLDPERALRLAERIDALLLLSGGDVHPRRYGDTERATLRGVDEKRDEVELALVGSAKRRGIRMFGVCRGSQLLAVAHGGRLHQDLAAYGFRKHIPDTIDGRYASITHSVEIKEDTLARTLFPDLTEVNSQHHQAVSDTGSMMATMWSQDGVIEAIEGDNCFGVQWHPELMFSKNPTHLRPFEWLIGK</sequence>
<dbReference type="PATRIC" id="fig|37919.13.peg.7725"/>
<dbReference type="CDD" id="cd01745">
    <property type="entry name" value="GATase1_2"/>
    <property type="match status" value="1"/>
</dbReference>
<dbReference type="RefSeq" id="WP_065493489.1">
    <property type="nucleotide sequence ID" value="NZ_CP009112.1"/>
</dbReference>
<dbReference type="Pfam" id="PF07722">
    <property type="entry name" value="Peptidase_C26"/>
    <property type="match status" value="1"/>
</dbReference>
<dbReference type="GO" id="GO:0005829">
    <property type="term" value="C:cytosol"/>
    <property type="evidence" value="ECO:0007669"/>
    <property type="project" value="TreeGrafter"/>
</dbReference>
<dbReference type="PANTHER" id="PTHR43235:SF1">
    <property type="entry name" value="GLUTAMINE AMIDOTRANSFERASE PB2B2.05-RELATED"/>
    <property type="match status" value="1"/>
</dbReference>
<organism evidence="1 2">
    <name type="scientific">Rhodococcus opacus</name>
    <name type="common">Nocardia opaca</name>
    <dbReference type="NCBI Taxonomy" id="37919"/>
    <lineage>
        <taxon>Bacteria</taxon>
        <taxon>Bacillati</taxon>
        <taxon>Actinomycetota</taxon>
        <taxon>Actinomycetes</taxon>
        <taxon>Mycobacteriales</taxon>
        <taxon>Nocardiaceae</taxon>
        <taxon>Rhodococcus</taxon>
    </lineage>
</organism>
<geneLocation type="plasmid" evidence="2">
    <name>pr1cp1</name>
</geneLocation>
<dbReference type="InterPro" id="IPR011697">
    <property type="entry name" value="Peptidase_C26"/>
</dbReference>
<protein>
    <submittedName>
        <fullName evidence="1">Uncharacterized protein</fullName>
    </submittedName>
</protein>
<dbReference type="SUPFAM" id="SSF52317">
    <property type="entry name" value="Class I glutamine amidotransferase-like"/>
    <property type="match status" value="1"/>
</dbReference>
<dbReference type="Gene3D" id="3.40.50.880">
    <property type="match status" value="1"/>
</dbReference>
<accession>A0A1B1KH56</accession>
<evidence type="ECO:0000313" key="1">
    <source>
        <dbReference type="EMBL" id="ANS31937.1"/>
    </source>
</evidence>
<dbReference type="EMBL" id="CP009112">
    <property type="protein sequence ID" value="ANS31937.1"/>
    <property type="molecule type" value="Genomic_DNA"/>
</dbReference>
<name>A0A1B1KH56_RHOOP</name>